<evidence type="ECO:0000313" key="2">
    <source>
        <dbReference type="EMBL" id="PYI35574.1"/>
    </source>
</evidence>
<feature type="transmembrane region" description="Helical" evidence="1">
    <location>
        <begin position="26"/>
        <end position="44"/>
    </location>
</feature>
<dbReference type="AlphaFoldDB" id="A0A2V5IMS5"/>
<gene>
    <name evidence="2" type="ORF">BP00DRAFT_442746</name>
</gene>
<accession>A0A2V5IMS5</accession>
<evidence type="ECO:0000256" key="1">
    <source>
        <dbReference type="SAM" id="Phobius"/>
    </source>
</evidence>
<dbReference type="EMBL" id="KZ825469">
    <property type="protein sequence ID" value="PYI35574.1"/>
    <property type="molecule type" value="Genomic_DNA"/>
</dbReference>
<keyword evidence="1" id="KW-0472">Membrane</keyword>
<proteinExistence type="predicted"/>
<keyword evidence="1" id="KW-1133">Transmembrane helix</keyword>
<protein>
    <submittedName>
        <fullName evidence="2">Uncharacterized protein</fullName>
    </submittedName>
</protein>
<name>A0A2V5IMS5_9EURO</name>
<reference evidence="2 3" key="1">
    <citation type="submission" date="2018-02" db="EMBL/GenBank/DDBJ databases">
        <title>The genomes of Aspergillus section Nigri reveals drivers in fungal speciation.</title>
        <authorList>
            <consortium name="DOE Joint Genome Institute"/>
            <person name="Vesth T.C."/>
            <person name="Nybo J."/>
            <person name="Theobald S."/>
            <person name="Brandl J."/>
            <person name="Frisvad J.C."/>
            <person name="Nielsen K.F."/>
            <person name="Lyhne E.K."/>
            <person name="Kogle M.E."/>
            <person name="Kuo A."/>
            <person name="Riley R."/>
            <person name="Clum A."/>
            <person name="Nolan M."/>
            <person name="Lipzen A."/>
            <person name="Salamov A."/>
            <person name="Henrissat B."/>
            <person name="Wiebenga A."/>
            <person name="De vries R.P."/>
            <person name="Grigoriev I.V."/>
            <person name="Mortensen U.H."/>
            <person name="Andersen M.R."/>
            <person name="Baker S.E."/>
        </authorList>
    </citation>
    <scope>NUCLEOTIDE SEQUENCE [LARGE SCALE GENOMIC DNA]</scope>
    <source>
        <strain evidence="2 3">CBS 114.80</strain>
    </source>
</reference>
<organism evidence="2 3">
    <name type="scientific">Aspergillus indologenus CBS 114.80</name>
    <dbReference type="NCBI Taxonomy" id="1450541"/>
    <lineage>
        <taxon>Eukaryota</taxon>
        <taxon>Fungi</taxon>
        <taxon>Dikarya</taxon>
        <taxon>Ascomycota</taxon>
        <taxon>Pezizomycotina</taxon>
        <taxon>Eurotiomycetes</taxon>
        <taxon>Eurotiomycetidae</taxon>
        <taxon>Eurotiales</taxon>
        <taxon>Aspergillaceae</taxon>
        <taxon>Aspergillus</taxon>
        <taxon>Aspergillus subgen. Circumdati</taxon>
    </lineage>
</organism>
<sequence length="85" mass="8499">MTSGSRVFPGPRSPVPAGIAGMDDPCCAGAVLVLVLVLMLMLVLPSDKLPPTPGGDPACLPRLPSPALALALTGPEMCAPVPLCP</sequence>
<evidence type="ECO:0000313" key="3">
    <source>
        <dbReference type="Proteomes" id="UP000248817"/>
    </source>
</evidence>
<keyword evidence="3" id="KW-1185">Reference proteome</keyword>
<dbReference type="Proteomes" id="UP000248817">
    <property type="component" value="Unassembled WGS sequence"/>
</dbReference>
<keyword evidence="1" id="KW-0812">Transmembrane</keyword>